<dbReference type="SUPFAM" id="SSF51735">
    <property type="entry name" value="NAD(P)-binding Rossmann-fold domains"/>
    <property type="match status" value="1"/>
</dbReference>
<dbReference type="GO" id="GO:0047837">
    <property type="term" value="F:D-xylose 1-dehydrogenase (NADP+) activity"/>
    <property type="evidence" value="ECO:0007669"/>
    <property type="project" value="UniProtKB-EC"/>
</dbReference>
<evidence type="ECO:0000259" key="6">
    <source>
        <dbReference type="Pfam" id="PF01408"/>
    </source>
</evidence>
<dbReference type="Gene3D" id="3.40.50.720">
    <property type="entry name" value="NAD(P)-binding Rossmann-like Domain"/>
    <property type="match status" value="1"/>
</dbReference>
<dbReference type="EMBL" id="KN796134">
    <property type="protein sequence ID" value="KUI64374.1"/>
    <property type="molecule type" value="Genomic_DNA"/>
</dbReference>
<organism evidence="8 9">
    <name type="scientific">Cytospora mali</name>
    <name type="common">Apple Valsa canker fungus</name>
    <name type="synonym">Valsa mali</name>
    <dbReference type="NCBI Taxonomy" id="578113"/>
    <lineage>
        <taxon>Eukaryota</taxon>
        <taxon>Fungi</taxon>
        <taxon>Dikarya</taxon>
        <taxon>Ascomycota</taxon>
        <taxon>Pezizomycotina</taxon>
        <taxon>Sordariomycetes</taxon>
        <taxon>Sordariomycetidae</taxon>
        <taxon>Diaporthales</taxon>
        <taxon>Cytosporaceae</taxon>
        <taxon>Cytospora</taxon>
    </lineage>
</organism>
<dbReference type="AlphaFoldDB" id="A0A194VJR0"/>
<evidence type="ECO:0000256" key="4">
    <source>
        <dbReference type="ARBA" id="ARBA00042988"/>
    </source>
</evidence>
<dbReference type="PANTHER" id="PTHR22604">
    <property type="entry name" value="OXIDOREDUCTASES"/>
    <property type="match status" value="1"/>
</dbReference>
<dbReference type="GO" id="GO:0000166">
    <property type="term" value="F:nucleotide binding"/>
    <property type="evidence" value="ECO:0007669"/>
    <property type="project" value="InterPro"/>
</dbReference>
<proteinExistence type="inferred from homology"/>
<reference evidence="8" key="1">
    <citation type="submission" date="2014-12" db="EMBL/GenBank/DDBJ databases">
        <title>Genome Sequence of Valsa Canker Pathogens Uncovers a Specific Adaption of Colonization on Woody Bark.</title>
        <authorList>
            <person name="Yin Z."/>
            <person name="Liu H."/>
            <person name="Gao X."/>
            <person name="Li Z."/>
            <person name="Song N."/>
            <person name="Ke X."/>
            <person name="Dai Q."/>
            <person name="Wu Y."/>
            <person name="Sun Y."/>
            <person name="Xu J.-R."/>
            <person name="Kang Z.K."/>
            <person name="Wang L."/>
            <person name="Huang L."/>
        </authorList>
    </citation>
    <scope>NUCLEOTIDE SEQUENCE [LARGE SCALE GENOMIC DNA]</scope>
    <source>
        <strain evidence="8">03-8</strain>
    </source>
</reference>
<feature type="domain" description="GFO/IDH/MocA-like oxidoreductase" evidence="7">
    <location>
        <begin position="188"/>
        <end position="282"/>
    </location>
</feature>
<dbReference type="Pfam" id="PF01408">
    <property type="entry name" value="GFO_IDH_MocA"/>
    <property type="match status" value="1"/>
</dbReference>
<dbReference type="SUPFAM" id="SSF55347">
    <property type="entry name" value="Glyceraldehyde-3-phosphate dehydrogenase-like, C-terminal domain"/>
    <property type="match status" value="1"/>
</dbReference>
<dbReference type="OrthoDB" id="6417021at2759"/>
<dbReference type="Proteomes" id="UP000078559">
    <property type="component" value="Unassembled WGS sequence"/>
</dbReference>
<dbReference type="InterPro" id="IPR055170">
    <property type="entry name" value="GFO_IDH_MocA-like_dom"/>
</dbReference>
<evidence type="ECO:0000259" key="7">
    <source>
        <dbReference type="Pfam" id="PF22725"/>
    </source>
</evidence>
<evidence type="ECO:0000313" key="9">
    <source>
        <dbReference type="Proteomes" id="UP000078559"/>
    </source>
</evidence>
<evidence type="ECO:0000256" key="2">
    <source>
        <dbReference type="ARBA" id="ARBA00023002"/>
    </source>
</evidence>
<comment type="catalytic activity">
    <reaction evidence="5">
        <text>D-xylose + NADP(+) = D-xylono-1,5-lactone + NADPH + H(+)</text>
        <dbReference type="Rhea" id="RHEA:22000"/>
        <dbReference type="ChEBI" id="CHEBI:15378"/>
        <dbReference type="ChEBI" id="CHEBI:15867"/>
        <dbReference type="ChEBI" id="CHEBI:53455"/>
        <dbReference type="ChEBI" id="CHEBI:57783"/>
        <dbReference type="ChEBI" id="CHEBI:58349"/>
        <dbReference type="EC" id="1.1.1.179"/>
    </reaction>
</comment>
<evidence type="ECO:0000313" key="8">
    <source>
        <dbReference type="EMBL" id="KUI64374.1"/>
    </source>
</evidence>
<dbReference type="EC" id="1.1.1.179" evidence="3"/>
<evidence type="ECO:0000256" key="1">
    <source>
        <dbReference type="ARBA" id="ARBA00010928"/>
    </source>
</evidence>
<gene>
    <name evidence="8" type="ORF">VM1G_11173</name>
</gene>
<protein>
    <recommendedName>
        <fullName evidence="3">D-xylose 1-dehydrogenase (NADP(+), D-xylono-1,5-lactone-forming)</fullName>
        <ecNumber evidence="3">1.1.1.179</ecNumber>
    </recommendedName>
    <alternativeName>
        <fullName evidence="4">D-xylose-NADP dehydrogenase</fullName>
    </alternativeName>
</protein>
<dbReference type="InterPro" id="IPR036291">
    <property type="entry name" value="NAD(P)-bd_dom_sf"/>
</dbReference>
<dbReference type="SMR" id="A0A194VJR0"/>
<evidence type="ECO:0000256" key="5">
    <source>
        <dbReference type="ARBA" id="ARBA00049233"/>
    </source>
</evidence>
<dbReference type="InterPro" id="IPR000683">
    <property type="entry name" value="Gfo/Idh/MocA-like_OxRdtase_N"/>
</dbReference>
<dbReference type="PANTHER" id="PTHR22604:SF105">
    <property type="entry name" value="TRANS-1,2-DIHYDROBENZENE-1,2-DIOL DEHYDROGENASE"/>
    <property type="match status" value="1"/>
</dbReference>
<dbReference type="InterPro" id="IPR050984">
    <property type="entry name" value="Gfo/Idh/MocA_domain"/>
</dbReference>
<feature type="domain" description="Gfo/Idh/MocA-like oxidoreductase N-terminal" evidence="6">
    <location>
        <begin position="38"/>
        <end position="142"/>
    </location>
</feature>
<accession>A0A194VJR0</accession>
<keyword evidence="9" id="KW-1185">Reference proteome</keyword>
<keyword evidence="2" id="KW-0560">Oxidoreductase</keyword>
<dbReference type="Gene3D" id="3.30.360.10">
    <property type="entry name" value="Dihydrodipicolinate Reductase, domain 2"/>
    <property type="match status" value="2"/>
</dbReference>
<comment type="similarity">
    <text evidence="1">Belongs to the Gfo/Idh/MocA family.</text>
</comment>
<dbReference type="Pfam" id="PF22725">
    <property type="entry name" value="GFO_IDH_MocA_C3"/>
    <property type="match status" value="1"/>
</dbReference>
<name>A0A194VJR0_CYTMA</name>
<sequence length="454" mass="50319">MAWIWIWVTSLLSSIPGFISRLYTLFNPPHSSKSTTAIRLALLGASNIAPMAVINPAVSHPDVIITAVAARDKSKAEAYAKKHNIPIVHATYDALLEDPTIDAVYIALPNGLHAEWALKALRAGKHVLLEKPSTSNGAEARLLFNSSILDQPSAPVLLEAFHYRFHPAFSVFKALVGDPGNIERASARGFLPRYTFALDDIRFKYDLAGGALMDLGTYTVSWLRHVMEAEPEECIAASYTPMPAGYVASEPHTELGMKAAWRFPGGAVGDIDAHLGSTGGAPWRWLLPGFLAKWLPTFEAPYIRVELKDSLATGESSVTLADGEEHRVKRTVTFWVPIMPVLWHRIDVEEEHTIIRGSSNNPASSSSTPLRTWHTYSSTKAYQWPDGERKGEAWWSTYRHQLEEFVNAIKKRQGSGVWISRADSVAQMDMIDSAYRRAGLRLRTSRLIDSDASM</sequence>
<evidence type="ECO:0000256" key="3">
    <source>
        <dbReference type="ARBA" id="ARBA00038984"/>
    </source>
</evidence>